<accession>A0A3M7RKM9</accession>
<keyword evidence="4 7" id="KW-1133">Transmembrane helix</keyword>
<evidence type="ECO:0000256" key="3">
    <source>
        <dbReference type="ARBA" id="ARBA00022692"/>
    </source>
</evidence>
<gene>
    <name evidence="8" type="ORF">BpHYR1_036716</name>
</gene>
<comment type="similarity">
    <text evidence="2">Belongs to the CD225/Dispanin family.</text>
</comment>
<name>A0A3M7RKM9_BRAPC</name>
<dbReference type="InterPro" id="IPR007593">
    <property type="entry name" value="CD225/Dispanin_fam"/>
</dbReference>
<evidence type="ECO:0000256" key="2">
    <source>
        <dbReference type="ARBA" id="ARBA00006843"/>
    </source>
</evidence>
<evidence type="ECO:0000313" key="8">
    <source>
        <dbReference type="EMBL" id="RNA24116.1"/>
    </source>
</evidence>
<comment type="caution">
    <text evidence="8">The sequence shown here is derived from an EMBL/GenBank/DDBJ whole genome shotgun (WGS) entry which is preliminary data.</text>
</comment>
<feature type="compositionally biased region" description="Polar residues" evidence="6">
    <location>
        <begin position="7"/>
        <end position="22"/>
    </location>
</feature>
<proteinExistence type="inferred from homology"/>
<feature type="region of interest" description="Disordered" evidence="6">
    <location>
        <begin position="1"/>
        <end position="23"/>
    </location>
</feature>
<evidence type="ECO:0000256" key="7">
    <source>
        <dbReference type="SAM" id="Phobius"/>
    </source>
</evidence>
<evidence type="ECO:0000256" key="4">
    <source>
        <dbReference type="ARBA" id="ARBA00022989"/>
    </source>
</evidence>
<organism evidence="8 9">
    <name type="scientific">Brachionus plicatilis</name>
    <name type="common">Marine rotifer</name>
    <name type="synonym">Brachionus muelleri</name>
    <dbReference type="NCBI Taxonomy" id="10195"/>
    <lineage>
        <taxon>Eukaryota</taxon>
        <taxon>Metazoa</taxon>
        <taxon>Spiralia</taxon>
        <taxon>Gnathifera</taxon>
        <taxon>Rotifera</taxon>
        <taxon>Eurotatoria</taxon>
        <taxon>Monogononta</taxon>
        <taxon>Pseudotrocha</taxon>
        <taxon>Ploima</taxon>
        <taxon>Brachionidae</taxon>
        <taxon>Brachionus</taxon>
    </lineage>
</organism>
<reference evidence="8 9" key="1">
    <citation type="journal article" date="2018" name="Sci. Rep.">
        <title>Genomic signatures of local adaptation to the degree of environmental predictability in rotifers.</title>
        <authorList>
            <person name="Franch-Gras L."/>
            <person name="Hahn C."/>
            <person name="Garcia-Roger E.M."/>
            <person name="Carmona M.J."/>
            <person name="Serra M."/>
            <person name="Gomez A."/>
        </authorList>
    </citation>
    <scope>NUCLEOTIDE SEQUENCE [LARGE SCALE GENOMIC DNA]</scope>
    <source>
        <strain evidence="8">HYR1</strain>
    </source>
</reference>
<dbReference type="EMBL" id="REGN01003167">
    <property type="protein sequence ID" value="RNA24116.1"/>
    <property type="molecule type" value="Genomic_DNA"/>
</dbReference>
<feature type="transmembrane region" description="Helical" evidence="7">
    <location>
        <begin position="164"/>
        <end position="186"/>
    </location>
</feature>
<protein>
    <submittedName>
        <fullName evidence="8">Uncharacterized protein</fullName>
    </submittedName>
</protein>
<dbReference type="GO" id="GO:0016020">
    <property type="term" value="C:membrane"/>
    <property type="evidence" value="ECO:0007669"/>
    <property type="project" value="UniProtKB-SubCell"/>
</dbReference>
<evidence type="ECO:0000256" key="6">
    <source>
        <dbReference type="SAM" id="MobiDB-lite"/>
    </source>
</evidence>
<sequence>MNRYEQDNTPNNQNSYVGQNIRPNIRLQEAPGLGIYSGRESSIGDAAFDQQDNRSIGSTPSKISKFTYSEYPQIRPTNPLYTSTHTIKTSASHASRASTMNTVSRRQKYNPNAPRRLYDWRWVGALAVLLFFPTGIIAFGLAFKARTKFKDGFIDEAKKLNNRAYALCVVSFCLGVAWILTAFFAMDQWPRTNG</sequence>
<feature type="transmembrane region" description="Helical" evidence="7">
    <location>
        <begin position="122"/>
        <end position="143"/>
    </location>
</feature>
<comment type="subcellular location">
    <subcellularLocation>
        <location evidence="1">Membrane</location>
    </subcellularLocation>
</comment>
<keyword evidence="9" id="KW-1185">Reference proteome</keyword>
<evidence type="ECO:0000313" key="9">
    <source>
        <dbReference type="Proteomes" id="UP000276133"/>
    </source>
</evidence>
<evidence type="ECO:0000256" key="1">
    <source>
        <dbReference type="ARBA" id="ARBA00004370"/>
    </source>
</evidence>
<dbReference type="Pfam" id="PF04505">
    <property type="entry name" value="CD225"/>
    <property type="match status" value="1"/>
</dbReference>
<dbReference type="AlphaFoldDB" id="A0A3M7RKM9"/>
<dbReference type="OrthoDB" id="9976524at2759"/>
<keyword evidence="3 7" id="KW-0812">Transmembrane</keyword>
<dbReference type="Proteomes" id="UP000276133">
    <property type="component" value="Unassembled WGS sequence"/>
</dbReference>
<keyword evidence="5 7" id="KW-0472">Membrane</keyword>
<evidence type="ECO:0000256" key="5">
    <source>
        <dbReference type="ARBA" id="ARBA00023136"/>
    </source>
</evidence>